<proteinExistence type="predicted"/>
<evidence type="ECO:0000313" key="1">
    <source>
        <dbReference type="EMBL" id="VDN24187.1"/>
    </source>
</evidence>
<name>A0A3P7MLM4_CYLGO</name>
<dbReference type="EMBL" id="UYRV01108289">
    <property type="protein sequence ID" value="VDN24187.1"/>
    <property type="molecule type" value="Genomic_DNA"/>
</dbReference>
<dbReference type="AlphaFoldDB" id="A0A3P7MLM4"/>
<keyword evidence="2" id="KW-1185">Reference proteome</keyword>
<organism evidence="1 2">
    <name type="scientific">Cylicostephanus goldi</name>
    <name type="common">Nematode worm</name>
    <dbReference type="NCBI Taxonomy" id="71465"/>
    <lineage>
        <taxon>Eukaryota</taxon>
        <taxon>Metazoa</taxon>
        <taxon>Ecdysozoa</taxon>
        <taxon>Nematoda</taxon>
        <taxon>Chromadorea</taxon>
        <taxon>Rhabditida</taxon>
        <taxon>Rhabditina</taxon>
        <taxon>Rhabditomorpha</taxon>
        <taxon>Strongyloidea</taxon>
        <taxon>Strongylidae</taxon>
        <taxon>Cylicostephanus</taxon>
    </lineage>
</organism>
<protein>
    <submittedName>
        <fullName evidence="1">Uncharacterized protein</fullName>
    </submittedName>
</protein>
<evidence type="ECO:0000313" key="2">
    <source>
        <dbReference type="Proteomes" id="UP000271889"/>
    </source>
</evidence>
<accession>A0A3P7MLM4</accession>
<gene>
    <name evidence="1" type="ORF">CGOC_LOCUS9774</name>
</gene>
<sequence>MAVPAQQSATVLTIWRVPSSHSSGVSRFVCKFNRVLPQDSDGRIGPIERVGPVIKLSGCVFRGQCYAVQHFHAILEIAEVSE</sequence>
<reference evidence="1 2" key="1">
    <citation type="submission" date="2018-11" db="EMBL/GenBank/DDBJ databases">
        <authorList>
            <consortium name="Pathogen Informatics"/>
        </authorList>
    </citation>
    <scope>NUCLEOTIDE SEQUENCE [LARGE SCALE GENOMIC DNA]</scope>
</reference>
<dbReference type="Proteomes" id="UP000271889">
    <property type="component" value="Unassembled WGS sequence"/>
</dbReference>